<dbReference type="AlphaFoldDB" id="A0A2A3YNH9"/>
<dbReference type="SUPFAM" id="SSF54211">
    <property type="entry name" value="Ribosomal protein S5 domain 2-like"/>
    <property type="match status" value="1"/>
</dbReference>
<organism evidence="9 10">
    <name type="scientific">Brachybacterium alimentarium</name>
    <dbReference type="NCBI Taxonomy" id="47845"/>
    <lineage>
        <taxon>Bacteria</taxon>
        <taxon>Bacillati</taxon>
        <taxon>Actinomycetota</taxon>
        <taxon>Actinomycetes</taxon>
        <taxon>Micrococcales</taxon>
        <taxon>Dermabacteraceae</taxon>
        <taxon>Brachybacterium</taxon>
    </lineage>
</organism>
<dbReference type="RefSeq" id="WP_096196254.1">
    <property type="nucleotide sequence ID" value="NZ_BAAAIQ010000011.1"/>
</dbReference>
<evidence type="ECO:0000256" key="1">
    <source>
        <dbReference type="ARBA" id="ARBA00005017"/>
    </source>
</evidence>
<dbReference type="Pfam" id="PF08544">
    <property type="entry name" value="GHMP_kinases_C"/>
    <property type="match status" value="1"/>
</dbReference>
<evidence type="ECO:0000256" key="4">
    <source>
        <dbReference type="ARBA" id="ARBA00022741"/>
    </source>
</evidence>
<dbReference type="EMBL" id="NRGR01000004">
    <property type="protein sequence ID" value="PCC40851.1"/>
    <property type="molecule type" value="Genomic_DNA"/>
</dbReference>
<dbReference type="Gene3D" id="3.30.70.890">
    <property type="entry name" value="GHMP kinase, C-terminal domain"/>
    <property type="match status" value="1"/>
</dbReference>
<dbReference type="NCBIfam" id="TIGR01220">
    <property type="entry name" value="Pmev_kin_Gr_pos"/>
    <property type="match status" value="1"/>
</dbReference>
<dbReference type="GO" id="GO:0005524">
    <property type="term" value="F:ATP binding"/>
    <property type="evidence" value="ECO:0007669"/>
    <property type="project" value="UniProtKB-KW"/>
</dbReference>
<protein>
    <recommendedName>
        <fullName evidence="2">phosphomevalonate kinase</fullName>
        <ecNumber evidence="2">2.7.4.2</ecNumber>
    </recommendedName>
</protein>
<dbReference type="Proteomes" id="UP000218598">
    <property type="component" value="Unassembled WGS sequence"/>
</dbReference>
<dbReference type="PANTHER" id="PTHR31814:SF2">
    <property type="entry name" value="PHOSPHOMEVALONATE KINASE"/>
    <property type="match status" value="1"/>
</dbReference>
<dbReference type="InterPro" id="IPR036554">
    <property type="entry name" value="GHMP_kinase_C_sf"/>
</dbReference>
<dbReference type="UniPathway" id="UPA00057">
    <property type="reaction ID" value="UER00099"/>
</dbReference>
<dbReference type="EC" id="2.7.4.2" evidence="2"/>
<keyword evidence="5 9" id="KW-0418">Kinase</keyword>
<evidence type="ECO:0000313" key="9">
    <source>
        <dbReference type="EMBL" id="PCC40851.1"/>
    </source>
</evidence>
<dbReference type="PANTHER" id="PTHR31814">
    <property type="match status" value="1"/>
</dbReference>
<dbReference type="Pfam" id="PF00288">
    <property type="entry name" value="GHMP_kinases_N"/>
    <property type="match status" value="1"/>
</dbReference>
<dbReference type="Gene3D" id="3.30.230.10">
    <property type="match status" value="1"/>
</dbReference>
<gene>
    <name evidence="9" type="ORF">CIK66_01015</name>
</gene>
<keyword evidence="6" id="KW-0067">ATP-binding</keyword>
<dbReference type="InterPro" id="IPR013750">
    <property type="entry name" value="GHMP_kinase_C_dom"/>
</dbReference>
<dbReference type="InterPro" id="IPR014721">
    <property type="entry name" value="Ribsml_uS5_D2-typ_fold_subgr"/>
</dbReference>
<evidence type="ECO:0000256" key="6">
    <source>
        <dbReference type="ARBA" id="ARBA00022840"/>
    </source>
</evidence>
<name>A0A2A3YNH9_9MICO</name>
<sequence length="363" mass="38557">MIVTRAPGKLYVAGEYAVVEPGEPAVLIAVDRYLTVRLSESTGSGRIRSGEYGSAALEWTRAADGVSMLLEHQSADYVFSALQVVESLRDERGIPARYFDLDISSELDDAQGRKFGLGSSAAVTVAVIEALDQFYGLGLDSIERFKVALLATIRISPNASGGDLAASTFGGWVLYTAPDRAALRRELEAGSVSEALAADAWDLHSVTRLPDPVGLELLVGWTGSPASTNRLVDSVRGNGREATTAHELFLQESRQNVDALVTALQGEDADGVLTRIRTARRLLQQLGESSGIRLETPALTALCDAAEAHGAAGKPSGAGGGDCGIVLVPETVERRQILSAWETHDIRLLDLSVHPPQGALDEQ</sequence>
<dbReference type="InterPro" id="IPR006204">
    <property type="entry name" value="GHMP_kinase_N_dom"/>
</dbReference>
<comment type="pathway">
    <text evidence="1">Isoprenoid biosynthesis; isopentenyl diphosphate biosynthesis via mevalonate pathway; isopentenyl diphosphate from (R)-mevalonate: step 2/3.</text>
</comment>
<dbReference type="OrthoDB" id="1522677at2"/>
<evidence type="ECO:0000259" key="8">
    <source>
        <dbReference type="Pfam" id="PF08544"/>
    </source>
</evidence>
<keyword evidence="10" id="KW-1185">Reference proteome</keyword>
<evidence type="ECO:0000313" key="10">
    <source>
        <dbReference type="Proteomes" id="UP000218598"/>
    </source>
</evidence>
<dbReference type="InterPro" id="IPR020568">
    <property type="entry name" value="Ribosomal_Su5_D2-typ_SF"/>
</dbReference>
<evidence type="ECO:0000256" key="5">
    <source>
        <dbReference type="ARBA" id="ARBA00022777"/>
    </source>
</evidence>
<reference evidence="9 10" key="1">
    <citation type="journal article" date="2017" name="Elife">
        <title>Extensive horizontal gene transfer in cheese-associated bacteria.</title>
        <authorList>
            <person name="Bonham K.S."/>
            <person name="Wolfe B.E."/>
            <person name="Dutton R.J."/>
        </authorList>
    </citation>
    <scope>NUCLEOTIDE SEQUENCE [LARGE SCALE GENOMIC DNA]</scope>
    <source>
        <strain evidence="9 10">341_9</strain>
    </source>
</reference>
<dbReference type="GO" id="GO:0004631">
    <property type="term" value="F:phosphomevalonate kinase activity"/>
    <property type="evidence" value="ECO:0007669"/>
    <property type="project" value="UniProtKB-EC"/>
</dbReference>
<dbReference type="GO" id="GO:0019287">
    <property type="term" value="P:isopentenyl diphosphate biosynthetic process, mevalonate pathway"/>
    <property type="evidence" value="ECO:0007669"/>
    <property type="project" value="UniProtKB-UniPathway"/>
</dbReference>
<evidence type="ECO:0000256" key="2">
    <source>
        <dbReference type="ARBA" id="ARBA00012958"/>
    </source>
</evidence>
<comment type="caution">
    <text evidence="9">The sequence shown here is derived from an EMBL/GenBank/DDBJ whole genome shotgun (WGS) entry which is preliminary data.</text>
</comment>
<keyword evidence="3" id="KW-0808">Transferase</keyword>
<proteinExistence type="predicted"/>
<dbReference type="InterPro" id="IPR005917">
    <property type="entry name" value="Pmev_kinase_bact"/>
</dbReference>
<feature type="domain" description="GHMP kinase N-terminal" evidence="7">
    <location>
        <begin position="82"/>
        <end position="171"/>
    </location>
</feature>
<evidence type="ECO:0000256" key="3">
    <source>
        <dbReference type="ARBA" id="ARBA00022679"/>
    </source>
</evidence>
<dbReference type="PRINTS" id="PR00959">
    <property type="entry name" value="MEVGALKINASE"/>
</dbReference>
<dbReference type="InterPro" id="IPR035102">
    <property type="entry name" value="Phosphomevalonate_kinase"/>
</dbReference>
<keyword evidence="4" id="KW-0547">Nucleotide-binding</keyword>
<evidence type="ECO:0000259" key="7">
    <source>
        <dbReference type="Pfam" id="PF00288"/>
    </source>
</evidence>
<feature type="domain" description="GHMP kinase C-terminal" evidence="8">
    <location>
        <begin position="275"/>
        <end position="342"/>
    </location>
</feature>
<dbReference type="SUPFAM" id="SSF55060">
    <property type="entry name" value="GHMP Kinase, C-terminal domain"/>
    <property type="match status" value="1"/>
</dbReference>
<accession>A0A2A3YNH9</accession>